<dbReference type="EMBL" id="CXOK01000024">
    <property type="protein sequence ID" value="CTP85455.1"/>
    <property type="molecule type" value="Genomic_DNA"/>
</dbReference>
<gene>
    <name evidence="5" type="ORF">XTPLMG728_0891</name>
</gene>
<dbReference type="InterPro" id="IPR019885">
    <property type="entry name" value="Tscrpt_reg_HTH_AsnC-type_CS"/>
</dbReference>
<evidence type="ECO:0000256" key="2">
    <source>
        <dbReference type="ARBA" id="ARBA00023125"/>
    </source>
</evidence>
<dbReference type="InterPro" id="IPR036390">
    <property type="entry name" value="WH_DNA-bd_sf"/>
</dbReference>
<dbReference type="InterPro" id="IPR036388">
    <property type="entry name" value="WH-like_DNA-bd_sf"/>
</dbReference>
<proteinExistence type="predicted"/>
<dbReference type="SMART" id="SM00344">
    <property type="entry name" value="HTH_ASNC"/>
    <property type="match status" value="1"/>
</dbReference>
<dbReference type="CDD" id="cd00090">
    <property type="entry name" value="HTH_ARSR"/>
    <property type="match status" value="1"/>
</dbReference>
<dbReference type="Pfam" id="PF13412">
    <property type="entry name" value="HTH_24"/>
    <property type="match status" value="1"/>
</dbReference>
<feature type="domain" description="HTH asnC-type" evidence="4">
    <location>
        <begin position="6"/>
        <end position="82"/>
    </location>
</feature>
<dbReference type="AlphaFoldDB" id="A0A0K2ZQ05"/>
<dbReference type="GO" id="GO:0005829">
    <property type="term" value="C:cytosol"/>
    <property type="evidence" value="ECO:0007669"/>
    <property type="project" value="TreeGrafter"/>
</dbReference>
<dbReference type="InterPro" id="IPR019888">
    <property type="entry name" value="Tscrpt_reg_AsnC-like"/>
</dbReference>
<evidence type="ECO:0000256" key="1">
    <source>
        <dbReference type="ARBA" id="ARBA00023015"/>
    </source>
</evidence>
<keyword evidence="3" id="KW-0804">Transcription</keyword>
<dbReference type="PROSITE" id="PS00519">
    <property type="entry name" value="HTH_ASNC_1"/>
    <property type="match status" value="1"/>
</dbReference>
<dbReference type="SUPFAM" id="SSF54909">
    <property type="entry name" value="Dimeric alpha+beta barrel"/>
    <property type="match status" value="1"/>
</dbReference>
<keyword evidence="1" id="KW-0805">Transcription regulation</keyword>
<protein>
    <recommendedName>
        <fullName evidence="4">HTH asnC-type domain-containing protein</fullName>
    </recommendedName>
</protein>
<evidence type="ECO:0000259" key="4">
    <source>
        <dbReference type="PROSITE" id="PS50956"/>
    </source>
</evidence>
<dbReference type="SUPFAM" id="SSF46785">
    <property type="entry name" value="Winged helix' DNA-binding domain"/>
    <property type="match status" value="1"/>
</dbReference>
<dbReference type="PROSITE" id="PS50956">
    <property type="entry name" value="HTH_ASNC_2"/>
    <property type="match status" value="1"/>
</dbReference>
<dbReference type="Gene3D" id="1.10.10.10">
    <property type="entry name" value="Winged helix-like DNA-binding domain superfamily/Winged helix DNA-binding domain"/>
    <property type="match status" value="1"/>
</dbReference>
<dbReference type="InterPro" id="IPR011991">
    <property type="entry name" value="ArsR-like_HTH"/>
</dbReference>
<reference evidence="5 6" key="1">
    <citation type="submission" date="2015-07" db="EMBL/GenBank/DDBJ databases">
        <authorList>
            <person name="Noorani M."/>
        </authorList>
    </citation>
    <scope>NUCLEOTIDE SEQUENCE [LARGE SCALE GENOMIC DNA]</scope>
    <source>
        <strain evidence="5">LMG728</strain>
    </source>
</reference>
<dbReference type="Pfam" id="PF01037">
    <property type="entry name" value="AsnC_trans_reg"/>
    <property type="match status" value="1"/>
</dbReference>
<sequence length="170" mass="19177">MSSRTPDRLDLKILDVLQQDARITNQALADRVALSPSACLARVRSLEARGLIRSYRAHVAVDRIRSATIVLAQISFKQHALREFNDFDSCILAMPEVVEASRVSGTYDYLLRVIVHDVHHWKDIARNLLGGDYGVEKIVSQFLMDEVKPFSGYPLAPGPTPRHWRDDEAP</sequence>
<dbReference type="GO" id="GO:0006355">
    <property type="term" value="P:regulation of DNA-templated transcription"/>
    <property type="evidence" value="ECO:0007669"/>
    <property type="project" value="UniProtKB-ARBA"/>
</dbReference>
<dbReference type="PANTHER" id="PTHR30154">
    <property type="entry name" value="LEUCINE-RESPONSIVE REGULATORY PROTEIN"/>
    <property type="match status" value="1"/>
</dbReference>
<dbReference type="GO" id="GO:0043565">
    <property type="term" value="F:sequence-specific DNA binding"/>
    <property type="evidence" value="ECO:0007669"/>
    <property type="project" value="InterPro"/>
</dbReference>
<dbReference type="Proteomes" id="UP000041247">
    <property type="component" value="Unassembled WGS sequence"/>
</dbReference>
<accession>A0A0K2ZQ05</accession>
<dbReference type="RefSeq" id="WP_053840181.1">
    <property type="nucleotide sequence ID" value="NZ_CP076250.1"/>
</dbReference>
<keyword evidence="2" id="KW-0238">DNA-binding</keyword>
<evidence type="ECO:0000313" key="6">
    <source>
        <dbReference type="Proteomes" id="UP000041247"/>
    </source>
</evidence>
<evidence type="ECO:0000313" key="5">
    <source>
        <dbReference type="EMBL" id="CTP85455.1"/>
    </source>
</evidence>
<dbReference type="PANTHER" id="PTHR30154:SF34">
    <property type="entry name" value="TRANSCRIPTIONAL REGULATOR AZLB"/>
    <property type="match status" value="1"/>
</dbReference>
<dbReference type="Gene3D" id="3.30.70.920">
    <property type="match status" value="1"/>
</dbReference>
<dbReference type="GO" id="GO:0043200">
    <property type="term" value="P:response to amino acid"/>
    <property type="evidence" value="ECO:0007669"/>
    <property type="project" value="TreeGrafter"/>
</dbReference>
<name>A0A0K2ZQ05_9XANT</name>
<organism evidence="5 6">
    <name type="scientific">Xanthomonas graminis pv. poae</name>
    <dbReference type="NCBI Taxonomy" id="227946"/>
    <lineage>
        <taxon>Bacteria</taxon>
        <taxon>Pseudomonadati</taxon>
        <taxon>Pseudomonadota</taxon>
        <taxon>Gammaproteobacteria</taxon>
        <taxon>Lysobacterales</taxon>
        <taxon>Lysobacteraceae</taxon>
        <taxon>Xanthomonas</taxon>
        <taxon>Xanthomonas translucens group</taxon>
        <taxon>Xanthomonas graminis</taxon>
    </lineage>
</organism>
<evidence type="ECO:0000256" key="3">
    <source>
        <dbReference type="ARBA" id="ARBA00023163"/>
    </source>
</evidence>
<dbReference type="PRINTS" id="PR00033">
    <property type="entry name" value="HTHASNC"/>
</dbReference>
<dbReference type="InterPro" id="IPR000485">
    <property type="entry name" value="AsnC-type_HTH_dom"/>
</dbReference>
<dbReference type="InterPro" id="IPR011008">
    <property type="entry name" value="Dimeric_a/b-barrel"/>
</dbReference>
<dbReference type="InterPro" id="IPR019887">
    <property type="entry name" value="Tscrpt_reg_AsnC/Lrp_C"/>
</dbReference>